<dbReference type="Pfam" id="PF22599">
    <property type="entry name" value="SecDF_P1_head"/>
    <property type="match status" value="1"/>
</dbReference>
<feature type="transmembrane region" description="Helical" evidence="9">
    <location>
        <begin position="933"/>
        <end position="951"/>
    </location>
</feature>
<organism evidence="14 15">
    <name type="scientific">Balneicella halophila</name>
    <dbReference type="NCBI Taxonomy" id="1537566"/>
    <lineage>
        <taxon>Bacteria</taxon>
        <taxon>Pseudomonadati</taxon>
        <taxon>Bacteroidota</taxon>
        <taxon>Bacteroidia</taxon>
        <taxon>Bacteroidales</taxon>
        <taxon>Balneicellaceae</taxon>
        <taxon>Balneicella</taxon>
    </lineage>
</organism>
<feature type="transmembrane region" description="Helical" evidence="9">
    <location>
        <begin position="847"/>
        <end position="870"/>
    </location>
</feature>
<comment type="subcellular location">
    <subcellularLocation>
        <location evidence="1 9">Cell membrane</location>
        <topology evidence="1 9">Multi-pass membrane protein</topology>
    </subcellularLocation>
</comment>
<protein>
    <recommendedName>
        <fullName evidence="9 10">Multifunctional fusion protein</fullName>
    </recommendedName>
    <domain>
        <recommendedName>
            <fullName evidence="9">Protein translocase subunit SecD</fullName>
        </recommendedName>
    </domain>
    <domain>
        <recommendedName>
            <fullName evidence="10">Protein-export membrane protein SecF</fullName>
        </recommendedName>
    </domain>
</protein>
<feature type="transmembrane region" description="Helical" evidence="9">
    <location>
        <begin position="563"/>
        <end position="584"/>
    </location>
</feature>
<keyword evidence="4 9" id="KW-0812">Transmembrane</keyword>
<feature type="transmembrane region" description="Helical" evidence="9">
    <location>
        <begin position="633"/>
        <end position="657"/>
    </location>
</feature>
<keyword evidence="6 9" id="KW-1133">Transmembrane helix</keyword>
<dbReference type="InterPro" id="IPR005791">
    <property type="entry name" value="SecD"/>
</dbReference>
<dbReference type="InterPro" id="IPR022813">
    <property type="entry name" value="SecD/SecF_arch_bac"/>
</dbReference>
<dbReference type="InterPro" id="IPR054384">
    <property type="entry name" value="SecDF_P1_head"/>
</dbReference>
<keyword evidence="5 9" id="KW-0653">Protein transport</keyword>
<dbReference type="NCBIfam" id="TIGR00916">
    <property type="entry name" value="2A0604s01"/>
    <property type="match status" value="2"/>
</dbReference>
<dbReference type="Gene3D" id="3.30.70.3220">
    <property type="match status" value="1"/>
</dbReference>
<feature type="domain" description="Protein translocase subunit SecDF P1" evidence="12">
    <location>
        <begin position="180"/>
        <end position="236"/>
    </location>
</feature>
<dbReference type="Pfam" id="PF07549">
    <property type="entry name" value="Sec_GG"/>
    <property type="match status" value="2"/>
</dbReference>
<evidence type="ECO:0000256" key="3">
    <source>
        <dbReference type="ARBA" id="ARBA00022475"/>
    </source>
</evidence>
<comment type="similarity">
    <text evidence="10">Belongs to the SecD/SecF family. SecF subfamily.</text>
</comment>
<evidence type="ECO:0000256" key="9">
    <source>
        <dbReference type="HAMAP-Rule" id="MF_01463"/>
    </source>
</evidence>
<dbReference type="GO" id="GO:0015450">
    <property type="term" value="F:protein-transporting ATPase activity"/>
    <property type="evidence" value="ECO:0007669"/>
    <property type="project" value="InterPro"/>
</dbReference>
<dbReference type="HAMAP" id="MF_01463_B">
    <property type="entry name" value="SecD_B"/>
    <property type="match status" value="1"/>
</dbReference>
<evidence type="ECO:0000313" key="15">
    <source>
        <dbReference type="Proteomes" id="UP000251835"/>
    </source>
</evidence>
<proteinExistence type="inferred from homology"/>
<comment type="subunit">
    <text evidence="10">Forms a complex with SecD. Part of the essential Sec protein translocation apparatus which comprises SecA, SecYEG and auxiliary proteins SecDF. Other proteins may also be involved.</text>
</comment>
<dbReference type="HAMAP" id="MF_01464_B">
    <property type="entry name" value="SecF_B"/>
    <property type="match status" value="1"/>
</dbReference>
<dbReference type="InterPro" id="IPR048634">
    <property type="entry name" value="SecD_SecF_C"/>
</dbReference>
<feature type="transmembrane region" description="Helical" evidence="9">
    <location>
        <begin position="957"/>
        <end position="981"/>
    </location>
</feature>
<feature type="transmembrane region" description="Helical" evidence="9">
    <location>
        <begin position="691"/>
        <end position="709"/>
    </location>
</feature>
<comment type="caution">
    <text evidence="14">The sequence shown here is derived from an EMBL/GenBank/DDBJ whole genome shotgun (WGS) entry which is preliminary data.</text>
</comment>
<evidence type="ECO:0000259" key="12">
    <source>
        <dbReference type="Pfam" id="PF21760"/>
    </source>
</evidence>
<evidence type="ECO:0000259" key="13">
    <source>
        <dbReference type="Pfam" id="PF22599"/>
    </source>
</evidence>
<gene>
    <name evidence="10" type="primary">secF</name>
    <name evidence="9" type="synonym">secD</name>
    <name evidence="14" type="ORF">C7377_1464</name>
</gene>
<evidence type="ECO:0000256" key="6">
    <source>
        <dbReference type="ARBA" id="ARBA00022989"/>
    </source>
</evidence>
<comment type="similarity">
    <text evidence="9">Belongs to the SecD/SecF family. SecD subfamily.</text>
</comment>
<dbReference type="FunFam" id="1.20.1640.10:FF:000004">
    <property type="entry name" value="Protein translocase subunit SecD"/>
    <property type="match status" value="1"/>
</dbReference>
<dbReference type="Proteomes" id="UP000251835">
    <property type="component" value="Unassembled WGS sequence"/>
</dbReference>
<dbReference type="InterPro" id="IPR048631">
    <property type="entry name" value="SecD_1st"/>
</dbReference>
<dbReference type="AlphaFoldDB" id="A0A7L4UQ07"/>
<evidence type="ECO:0000256" key="7">
    <source>
        <dbReference type="ARBA" id="ARBA00023010"/>
    </source>
</evidence>
<evidence type="ECO:0000256" key="5">
    <source>
        <dbReference type="ARBA" id="ARBA00022927"/>
    </source>
</evidence>
<keyword evidence="2 9" id="KW-0813">Transport</keyword>
<reference evidence="14 15" key="1">
    <citation type="submission" date="2018-05" db="EMBL/GenBank/DDBJ databases">
        <title>Genomic Encyclopedia of Type Strains, Phase IV (KMG-IV): sequencing the most valuable type-strain genomes for metagenomic binning, comparative biology and taxonomic classification.</title>
        <authorList>
            <person name="Goeker M."/>
        </authorList>
    </citation>
    <scope>NUCLEOTIDE SEQUENCE [LARGE SCALE GENOMIC DNA]</scope>
    <source>
        <strain evidence="14 15">DSM 28579</strain>
    </source>
</reference>
<feature type="transmembrane region" description="Helical" evidence="9">
    <location>
        <begin position="823"/>
        <end position="840"/>
    </location>
</feature>
<evidence type="ECO:0000256" key="1">
    <source>
        <dbReference type="ARBA" id="ARBA00004651"/>
    </source>
</evidence>
<keyword evidence="7 9" id="KW-0811">Translocation</keyword>
<dbReference type="EMBL" id="QENZ01000005">
    <property type="protein sequence ID" value="PVX49830.1"/>
    <property type="molecule type" value="Genomic_DNA"/>
</dbReference>
<evidence type="ECO:0000259" key="11">
    <source>
        <dbReference type="Pfam" id="PF02355"/>
    </source>
</evidence>
<keyword evidence="8 9" id="KW-0472">Membrane</keyword>
<dbReference type="OrthoDB" id="9805019at2"/>
<dbReference type="GO" id="GO:0043952">
    <property type="term" value="P:protein transport by the Sec complex"/>
    <property type="evidence" value="ECO:0007669"/>
    <property type="project" value="UniProtKB-UniRule"/>
</dbReference>
<sequence length="988" mass="108826">MQNKGLFLTLIIAVSLACLYALSFTMVTKSVERDARSYASGDLQKEKHYLDSMSSKEVYPLLGYTYKESKEREINLGLDLRGGMNVTMEVAVPDILVALSDHSKDENFNKAIALAKEEQKESQANFIDIFQKHFEAIAPNAKLSSIDIFGMRLKKQGVNENTSNDKVVSILKKEAEAVIDNTFNVLRTRIDKVGLTQPNITKSDIAGRIVIELPGVKDPERIRKLLQGAANLEFWEIYSANEIYPILSMANNKLIELKSLEATGEEELSEEADKVEEVNEATNTETLQLDSLSLGLENEKGEKIDEVNNPLFSLMSYQMQGGVVSVKAKDMDKVQEYLDLPQIKELFPANMKILWSGQSVEQGGEEFFDLYVAKVNTPNGQAPLTGDVMVDASQSYSNRGGINSPSISMTMDSEGANIWSKLTRKVATNYAGAQQPGQIAIVLDNLVYSAPSVREEINSRTSEITGTFTIQEAQDLATKLKSGKLPVPAQIVSEEIIGPSLGKEQVKSGMYSFIIAFVLVLVYMFFFYSKGAGLVANIALVANVFFVFGVLASFGAVLTLPGIAGIVLTIGMSVDANVLIYERVREELEAGKHIKKAVSDGYKNALSAIIDGNVTTFITGLILFVFGSGPIKGFATTLMIGIATSLFSAIFITRIIIENRLSKGKSITFFTKATENWLKNTKINFLGKRKIAYIISGILITIGLISLMTKGLNKGVDFTGGRTYVVKFDNQVNTHDLIKSLQDVYETQPEVKTYGGNDQVKITTKYRIDEEGSEIDDEVEALLYEGLKPYLTEGTTKADFLENNRIMSQKVGPTIADDIKRDALIATGFALIFIFLYILVRFRNWKYGLGAVAALAHDIIIVLGLFSVAYGWLPFSLEIDQAFIAAILTVVGYSINDTVVVFDRVREYIGLHPRAKEYEVVNSALNSTLRRTFSTSLSTFVVLLAIFLFGGTSIQGFIFALLIGVIVGTYSSLFIASPISYDVARKKK</sequence>
<dbReference type="InterPro" id="IPR022645">
    <property type="entry name" value="SecD/SecF_bac"/>
</dbReference>
<feature type="transmembrane region" description="Helical" evidence="9">
    <location>
        <begin position="882"/>
        <end position="902"/>
    </location>
</feature>
<accession>A0A7L4UQ07</accession>
<dbReference type="GO" id="GO:0065002">
    <property type="term" value="P:intracellular protein transmembrane transport"/>
    <property type="evidence" value="ECO:0007669"/>
    <property type="project" value="UniProtKB-UniRule"/>
</dbReference>
<dbReference type="GO" id="GO:0005886">
    <property type="term" value="C:plasma membrane"/>
    <property type="evidence" value="ECO:0007669"/>
    <property type="project" value="UniProtKB-SubCell"/>
</dbReference>
<evidence type="ECO:0000256" key="2">
    <source>
        <dbReference type="ARBA" id="ARBA00022448"/>
    </source>
</evidence>
<feature type="transmembrane region" description="Helical" evidence="9">
    <location>
        <begin position="535"/>
        <end position="557"/>
    </location>
</feature>
<dbReference type="NCBIfam" id="TIGR00966">
    <property type="entry name" value="transloc_SecF"/>
    <property type="match status" value="1"/>
</dbReference>
<dbReference type="SUPFAM" id="SSF82866">
    <property type="entry name" value="Multidrug efflux transporter AcrB transmembrane domain"/>
    <property type="match status" value="2"/>
</dbReference>
<comment type="caution">
    <text evidence="9">Lacks conserved residue(s) required for the propagation of feature annotation.</text>
</comment>
<dbReference type="PANTHER" id="PTHR30081:SF1">
    <property type="entry name" value="PROTEIN TRANSLOCASE SUBUNIT SECD"/>
    <property type="match status" value="1"/>
</dbReference>
<feature type="domain" description="Protein export membrane protein SecD/SecF C-terminal" evidence="11">
    <location>
        <begin position="802"/>
        <end position="984"/>
    </location>
</feature>
<name>A0A7L4UQ07_BALHA</name>
<dbReference type="GO" id="GO:0006605">
    <property type="term" value="P:protein targeting"/>
    <property type="evidence" value="ECO:0007669"/>
    <property type="project" value="UniProtKB-UniRule"/>
</dbReference>
<evidence type="ECO:0000256" key="4">
    <source>
        <dbReference type="ARBA" id="ARBA00022692"/>
    </source>
</evidence>
<dbReference type="InterPro" id="IPR005665">
    <property type="entry name" value="SecF_bac"/>
</dbReference>
<dbReference type="Gene3D" id="1.20.1640.10">
    <property type="entry name" value="Multidrug efflux transporter AcrB transmembrane domain"/>
    <property type="match status" value="2"/>
</dbReference>
<dbReference type="PROSITE" id="PS51257">
    <property type="entry name" value="PROKAR_LIPOPROTEIN"/>
    <property type="match status" value="1"/>
</dbReference>
<dbReference type="NCBIfam" id="TIGR01129">
    <property type="entry name" value="secD"/>
    <property type="match status" value="1"/>
</dbReference>
<dbReference type="RefSeq" id="WP_116496691.1">
    <property type="nucleotide sequence ID" value="NZ_QENZ01000005.1"/>
</dbReference>
<feature type="transmembrane region" description="Helical" evidence="9">
    <location>
        <begin position="509"/>
        <end position="528"/>
    </location>
</feature>
<evidence type="ECO:0000256" key="8">
    <source>
        <dbReference type="ARBA" id="ARBA00023136"/>
    </source>
</evidence>
<dbReference type="PRINTS" id="PR01755">
    <property type="entry name" value="SECFTRNLCASE"/>
</dbReference>
<feature type="domain" description="Protein export membrane protein SecD/SecF C-terminal" evidence="11">
    <location>
        <begin position="489"/>
        <end position="657"/>
    </location>
</feature>
<dbReference type="InterPro" id="IPR055344">
    <property type="entry name" value="SecD_SecF_C_bact"/>
</dbReference>
<evidence type="ECO:0000256" key="10">
    <source>
        <dbReference type="HAMAP-Rule" id="MF_01464"/>
    </source>
</evidence>
<keyword evidence="15" id="KW-1185">Reference proteome</keyword>
<comment type="subunit">
    <text evidence="9">Forms a complex with SecF. Part of the essential Sec protein translocation apparatus which comprises SecA, SecYEG and auxiliary proteins SecDF. Other proteins may also be involved.</text>
</comment>
<comment type="function">
    <text evidence="9">Part of the Sec protein translocase complex. Interacts with the SecYEG preprotein conducting channel. SecDF uses the proton motive force (PMF) to complete protein translocation after the ATP-dependent function of SecA.</text>
</comment>
<evidence type="ECO:0000313" key="14">
    <source>
        <dbReference type="EMBL" id="PVX49830.1"/>
    </source>
</evidence>
<dbReference type="Pfam" id="PF02355">
    <property type="entry name" value="SecD_SecF_C"/>
    <property type="match status" value="2"/>
</dbReference>
<keyword evidence="3 9" id="KW-1003">Cell membrane</keyword>
<feature type="domain" description="SecDF P1 head subdomain" evidence="13">
    <location>
        <begin position="381"/>
        <end position="487"/>
    </location>
</feature>
<feature type="transmembrane region" description="Helical" evidence="9">
    <location>
        <begin position="605"/>
        <end position="627"/>
    </location>
</feature>
<dbReference type="Gene3D" id="3.30.1360.200">
    <property type="match status" value="1"/>
</dbReference>
<dbReference type="InterPro" id="IPR022646">
    <property type="entry name" value="SecD/SecF_CS"/>
</dbReference>
<dbReference type="PANTHER" id="PTHR30081">
    <property type="entry name" value="PROTEIN-EXPORT MEMBRANE PROTEIN SEC"/>
    <property type="match status" value="1"/>
</dbReference>
<dbReference type="Pfam" id="PF21760">
    <property type="entry name" value="SecD_1st"/>
    <property type="match status" value="1"/>
</dbReference>
<dbReference type="NCBIfam" id="NF009585">
    <property type="entry name" value="PRK13024.1-5"/>
    <property type="match status" value="1"/>
</dbReference>